<keyword evidence="3" id="KW-0238">DNA-binding</keyword>
<dbReference type="EMBL" id="JACKTG010000091">
    <property type="protein sequence ID" value="MCV6992944.1"/>
    <property type="molecule type" value="Genomic_DNA"/>
</dbReference>
<sequence>MRMAIENRPQPGRAVVSAREAARMLRRDVRTVRRMIQAGDIEGGAHLGPKQRRWYVYLDQLTSTSGPARVLPVGGDHAGDASLDAELRVLRAENDDLRAQVVAANEAARLMMAAHAMLLEAVDQHRVSAVEMAGAADGYRMAAEGYQVSAERYRQAATGFQATSERLMSVIAQYRDALSQFTTPGNLGSLTDE</sequence>
<keyword evidence="1" id="KW-0175">Coiled coil</keyword>
<dbReference type="Pfam" id="PF12728">
    <property type="entry name" value="HTH_17"/>
    <property type="match status" value="1"/>
</dbReference>
<name>A0AAW5SCI8_MYCBC</name>
<evidence type="ECO:0000313" key="4">
    <source>
        <dbReference type="Proteomes" id="UP001207588"/>
    </source>
</evidence>
<dbReference type="RefSeq" id="WP_112650133.1">
    <property type="nucleotide sequence ID" value="NZ_MVHL01000047.1"/>
</dbReference>
<dbReference type="GO" id="GO:0003677">
    <property type="term" value="F:DNA binding"/>
    <property type="evidence" value="ECO:0007669"/>
    <property type="project" value="UniProtKB-KW"/>
</dbReference>
<accession>A0AAW5SCI8</accession>
<dbReference type="AlphaFoldDB" id="A0AAW5SCI8"/>
<evidence type="ECO:0000259" key="2">
    <source>
        <dbReference type="Pfam" id="PF12728"/>
    </source>
</evidence>
<comment type="caution">
    <text evidence="3">The sequence shown here is derived from an EMBL/GenBank/DDBJ whole genome shotgun (WGS) entry which is preliminary data.</text>
</comment>
<dbReference type="Proteomes" id="UP001207588">
    <property type="component" value="Unassembled WGS sequence"/>
</dbReference>
<gene>
    <name evidence="3" type="ORF">H7I91_27465</name>
</gene>
<protein>
    <submittedName>
        <fullName evidence="3">DNA-binding protein</fullName>
    </submittedName>
</protein>
<evidence type="ECO:0000313" key="3">
    <source>
        <dbReference type="EMBL" id="MCV6992944.1"/>
    </source>
</evidence>
<reference evidence="3" key="2">
    <citation type="journal article" date="2022" name="BMC Genomics">
        <title>Comparative genome analysis of mycobacteria focusing on tRNA and non-coding RNA.</title>
        <authorList>
            <person name="Behra P.R.K."/>
            <person name="Pettersson B.M.F."/>
            <person name="Ramesh M."/>
            <person name="Das S."/>
            <person name="Dasgupta S."/>
            <person name="Kirsebom L.A."/>
        </authorList>
    </citation>
    <scope>NUCLEOTIDE SEQUENCE</scope>
    <source>
        <strain evidence="3">DSM 45439</strain>
    </source>
</reference>
<proteinExistence type="predicted"/>
<dbReference type="InterPro" id="IPR041657">
    <property type="entry name" value="HTH_17"/>
</dbReference>
<organism evidence="3 4">
    <name type="scientific">Mycobacterium bouchedurhonense</name>
    <dbReference type="NCBI Taxonomy" id="701041"/>
    <lineage>
        <taxon>Bacteria</taxon>
        <taxon>Bacillati</taxon>
        <taxon>Actinomycetota</taxon>
        <taxon>Actinomycetes</taxon>
        <taxon>Mycobacteriales</taxon>
        <taxon>Mycobacteriaceae</taxon>
        <taxon>Mycobacterium</taxon>
        <taxon>Mycobacterium avium complex (MAC)</taxon>
    </lineage>
</organism>
<reference evidence="3" key="1">
    <citation type="submission" date="2020-07" db="EMBL/GenBank/DDBJ databases">
        <authorList>
            <person name="Pettersson B.M.F."/>
            <person name="Behra P.R.K."/>
            <person name="Ramesh M."/>
            <person name="Das S."/>
            <person name="Dasgupta S."/>
            <person name="Kirsebom L.A."/>
        </authorList>
    </citation>
    <scope>NUCLEOTIDE SEQUENCE</scope>
    <source>
        <strain evidence="3">DSM 45439</strain>
    </source>
</reference>
<feature type="domain" description="Helix-turn-helix" evidence="2">
    <location>
        <begin position="17"/>
        <end position="59"/>
    </location>
</feature>
<feature type="coiled-coil region" evidence="1">
    <location>
        <begin position="80"/>
        <end position="107"/>
    </location>
</feature>
<evidence type="ECO:0000256" key="1">
    <source>
        <dbReference type="SAM" id="Coils"/>
    </source>
</evidence>